<dbReference type="AlphaFoldDB" id="A0AAD1YB21"/>
<feature type="compositionally biased region" description="Polar residues" evidence="2">
    <location>
        <begin position="73"/>
        <end position="84"/>
    </location>
</feature>
<keyword evidence="1" id="KW-0175">Coiled coil</keyword>
<dbReference type="Proteomes" id="UP001295684">
    <property type="component" value="Unassembled WGS sequence"/>
</dbReference>
<feature type="coiled-coil region" evidence="1">
    <location>
        <begin position="276"/>
        <end position="339"/>
    </location>
</feature>
<feature type="region of interest" description="Disordered" evidence="2">
    <location>
        <begin position="507"/>
        <end position="529"/>
    </location>
</feature>
<proteinExistence type="predicted"/>
<comment type="caution">
    <text evidence="3">The sequence shown here is derived from an EMBL/GenBank/DDBJ whole genome shotgun (WGS) entry which is preliminary data.</text>
</comment>
<evidence type="ECO:0000256" key="1">
    <source>
        <dbReference type="SAM" id="Coils"/>
    </source>
</evidence>
<name>A0AAD1YB21_EUPCR</name>
<protein>
    <submittedName>
        <fullName evidence="3">Uncharacterized protein</fullName>
    </submittedName>
</protein>
<gene>
    <name evidence="3" type="ORF">ECRASSUSDP1_LOCUS27985</name>
</gene>
<feature type="region of interest" description="Disordered" evidence="2">
    <location>
        <begin position="71"/>
        <end position="93"/>
    </location>
</feature>
<organism evidence="3 4">
    <name type="scientific">Euplotes crassus</name>
    <dbReference type="NCBI Taxonomy" id="5936"/>
    <lineage>
        <taxon>Eukaryota</taxon>
        <taxon>Sar</taxon>
        <taxon>Alveolata</taxon>
        <taxon>Ciliophora</taxon>
        <taxon>Intramacronucleata</taxon>
        <taxon>Spirotrichea</taxon>
        <taxon>Hypotrichia</taxon>
        <taxon>Euplotida</taxon>
        <taxon>Euplotidae</taxon>
        <taxon>Moneuplotes</taxon>
    </lineage>
</organism>
<reference evidence="3" key="1">
    <citation type="submission" date="2023-07" db="EMBL/GenBank/DDBJ databases">
        <authorList>
            <consortium name="AG Swart"/>
            <person name="Singh M."/>
            <person name="Singh A."/>
            <person name="Seah K."/>
            <person name="Emmerich C."/>
        </authorList>
    </citation>
    <scope>NUCLEOTIDE SEQUENCE</scope>
    <source>
        <strain evidence="3">DP1</strain>
    </source>
</reference>
<accession>A0AAD1YB21</accession>
<evidence type="ECO:0000256" key="2">
    <source>
        <dbReference type="SAM" id="MobiDB-lite"/>
    </source>
</evidence>
<feature type="compositionally biased region" description="Polar residues" evidence="2">
    <location>
        <begin position="515"/>
        <end position="529"/>
    </location>
</feature>
<sequence>MEENSWLTKLCDEVKDNYIKANKKHSRSNPSELRSLYHSDEISFNLKYNMDEILQANRGVLENTDELSEEYLHSNSKSRSNTPTYDGYSTGRGNFGANYHQRSNARDNLGSVSVGEQSLSKDKMSWIKEQKKEMLKRFQSIRVSHKIQFENEKQMLINNLEGMIKEKIFNLERVVDSELQNLINYNFYLKSKISKLNKRIQGFHLSELTSYVTDEANRYEEKLERKGKHRIMAKAPLNDFISLKNIIQENLTFITGKPLVKNQSTQAVDTHLLDKIDELEGIIGDLHLEINEFEDKQKLREIEHIKEVMKMNEEFQVAKVDYEARIRALEADKSKVIQELMQMKMILRRPYLHEQYRKAHFELFNNLDLCKFERNIKVMRRRKKVRSKSPETKNEILDIPLTTPKVFLESQSRKELTVKHNQDLQEDFGYQTSYKEGVGDTNRDMKAISYESYDQGSCTKLIVAKPGDIRPIEGVKSQLKTQRSSTTPQISRKSKCIKQIYSSYAYKNPEETKQPQKSRNNPSISSQNSCSKLDPIFQYFTPKVKKAPSTSLKQRRLRIKKQFDGNPLFNLKSGSVAKKHKSRNKKKKTFITII</sequence>
<evidence type="ECO:0000313" key="3">
    <source>
        <dbReference type="EMBL" id="CAI2386372.1"/>
    </source>
</evidence>
<evidence type="ECO:0000313" key="4">
    <source>
        <dbReference type="Proteomes" id="UP001295684"/>
    </source>
</evidence>
<dbReference type="EMBL" id="CAMPGE010028873">
    <property type="protein sequence ID" value="CAI2386372.1"/>
    <property type="molecule type" value="Genomic_DNA"/>
</dbReference>
<keyword evidence="4" id="KW-1185">Reference proteome</keyword>